<evidence type="ECO:0000313" key="4">
    <source>
        <dbReference type="Proteomes" id="UP000095762"/>
    </source>
</evidence>
<dbReference type="Proteomes" id="UP000095447">
    <property type="component" value="Unassembled WGS sequence"/>
</dbReference>
<dbReference type="EMBL" id="CZBP01000017">
    <property type="protein sequence ID" value="CUQ17431.1"/>
    <property type="molecule type" value="Genomic_DNA"/>
</dbReference>
<evidence type="ECO:0000313" key="3">
    <source>
        <dbReference type="Proteomes" id="UP000095447"/>
    </source>
</evidence>
<reference evidence="3 4" key="1">
    <citation type="submission" date="2015-09" db="EMBL/GenBank/DDBJ databases">
        <authorList>
            <consortium name="Pathogen Informatics"/>
        </authorList>
    </citation>
    <scope>NUCLEOTIDE SEQUENCE [LARGE SCALE GENOMIC DNA]</scope>
    <source>
        <strain evidence="1 3">2789STDY5608838</strain>
        <strain evidence="2 4">2789STDY5834957</strain>
    </source>
</reference>
<gene>
    <name evidence="1" type="ORF">ERS852395_01758</name>
    <name evidence="2" type="ORF">ERS852569_02285</name>
</gene>
<evidence type="ECO:0000313" key="2">
    <source>
        <dbReference type="EMBL" id="CUQ17431.1"/>
    </source>
</evidence>
<organism evidence="1 3">
    <name type="scientific">Blautia obeum</name>
    <dbReference type="NCBI Taxonomy" id="40520"/>
    <lineage>
        <taxon>Bacteria</taxon>
        <taxon>Bacillati</taxon>
        <taxon>Bacillota</taxon>
        <taxon>Clostridia</taxon>
        <taxon>Lachnospirales</taxon>
        <taxon>Lachnospiraceae</taxon>
        <taxon>Blautia</taxon>
    </lineage>
</organism>
<dbReference type="InterPro" id="IPR027417">
    <property type="entry name" value="P-loop_NTPase"/>
</dbReference>
<accession>A0A174B589</accession>
<name>A0A174B589_9FIRM</name>
<dbReference type="EMBL" id="CYZA01000008">
    <property type="protein sequence ID" value="CUN94768.1"/>
    <property type="molecule type" value="Genomic_DNA"/>
</dbReference>
<dbReference type="AlphaFoldDB" id="A0A174B589"/>
<dbReference type="SUPFAM" id="SSF52540">
    <property type="entry name" value="P-loop containing nucleoside triphosphate hydrolases"/>
    <property type="match status" value="1"/>
</dbReference>
<dbReference type="CDD" id="cd00267">
    <property type="entry name" value="ABC_ATPase"/>
    <property type="match status" value="1"/>
</dbReference>
<protein>
    <recommendedName>
        <fullName evidence="5">Translation initiation factor 2</fullName>
    </recommendedName>
</protein>
<dbReference type="Proteomes" id="UP000095762">
    <property type="component" value="Unassembled WGS sequence"/>
</dbReference>
<dbReference type="RefSeq" id="WP_008704862.1">
    <property type="nucleotide sequence ID" value="NZ_CYZA01000008.1"/>
</dbReference>
<evidence type="ECO:0008006" key="5">
    <source>
        <dbReference type="Google" id="ProtNLM"/>
    </source>
</evidence>
<proteinExistence type="predicted"/>
<sequence>MKGSHRIIVESRKVKYDFVIHRNITIITGDSGSGKTVLIDLIHDYGRYGADSGVFLSCDCPCKVIDSEDWERKIEETTGSIIFIDEGNRFLVSKKFAQLVQGSDNYFVLATREKLPALPYSVSEIYGFRKSGKFHDAKQKYNEIYHLYGEISEEKNINPKLVITEDSNSGFEFFKEMSRQKGVNCFSAGGKSNIIRQLEQRPNEEGTILVIVDGAAFGSEMKDISECIKTQGNIVLYAPESFEWLLLSTKEIPEVKVETILQNPEEYIDSKEYISWERYFTDLLIESTSKNFIWAYSKKRLTKAYFAPRIVNAVKTIMKLVDWEKSF</sequence>
<dbReference type="Gene3D" id="3.40.50.300">
    <property type="entry name" value="P-loop containing nucleotide triphosphate hydrolases"/>
    <property type="match status" value="1"/>
</dbReference>
<evidence type="ECO:0000313" key="1">
    <source>
        <dbReference type="EMBL" id="CUN94768.1"/>
    </source>
</evidence>